<dbReference type="AlphaFoldDB" id="A0A8H6VI14"/>
<sequence>MYGHKSDKWAVSTQSTPVGNGGLLYQAVDLAFVSNLTRPYREYESMEPQWIPSRQLLWTFTLDRTFFDSVQKGAHGADELNEEENDPTALISPDLADQYDLWTKALQLRTSRLGPVLSIISRLWPP</sequence>
<organism evidence="1 2">
    <name type="scientific">Pseudocercospora fuligena</name>
    <dbReference type="NCBI Taxonomy" id="685502"/>
    <lineage>
        <taxon>Eukaryota</taxon>
        <taxon>Fungi</taxon>
        <taxon>Dikarya</taxon>
        <taxon>Ascomycota</taxon>
        <taxon>Pezizomycotina</taxon>
        <taxon>Dothideomycetes</taxon>
        <taxon>Dothideomycetidae</taxon>
        <taxon>Mycosphaerellales</taxon>
        <taxon>Mycosphaerellaceae</taxon>
        <taxon>Pseudocercospora</taxon>
    </lineage>
</organism>
<dbReference type="EMBL" id="JABCIY010000227">
    <property type="protein sequence ID" value="KAF7187490.1"/>
    <property type="molecule type" value="Genomic_DNA"/>
</dbReference>
<proteinExistence type="predicted"/>
<comment type="caution">
    <text evidence="1">The sequence shown here is derived from an EMBL/GenBank/DDBJ whole genome shotgun (WGS) entry which is preliminary data.</text>
</comment>
<evidence type="ECO:0000313" key="1">
    <source>
        <dbReference type="EMBL" id="KAF7187490.1"/>
    </source>
</evidence>
<protein>
    <submittedName>
        <fullName evidence="1">Uncharacterized protein</fullName>
    </submittedName>
</protein>
<evidence type="ECO:0000313" key="2">
    <source>
        <dbReference type="Proteomes" id="UP000660729"/>
    </source>
</evidence>
<accession>A0A8H6VI14</accession>
<dbReference type="Proteomes" id="UP000660729">
    <property type="component" value="Unassembled WGS sequence"/>
</dbReference>
<keyword evidence="2" id="KW-1185">Reference proteome</keyword>
<name>A0A8H6VI14_9PEZI</name>
<gene>
    <name evidence="1" type="ORF">HII31_11114</name>
</gene>
<reference evidence="1" key="1">
    <citation type="submission" date="2020-04" db="EMBL/GenBank/DDBJ databases">
        <title>Draft genome resource of the tomato pathogen Pseudocercospora fuligena.</title>
        <authorList>
            <person name="Zaccaron A."/>
        </authorList>
    </citation>
    <scope>NUCLEOTIDE SEQUENCE</scope>
    <source>
        <strain evidence="1">PF001</strain>
    </source>
</reference>